<evidence type="ECO:0000313" key="7">
    <source>
        <dbReference type="EMBL" id="KAL0201512.1"/>
    </source>
</evidence>
<feature type="non-terminal residue" evidence="7">
    <location>
        <position position="91"/>
    </location>
</feature>
<dbReference type="Pfam" id="PF00520">
    <property type="entry name" value="Ion_trans"/>
    <property type="match status" value="1"/>
</dbReference>
<keyword evidence="4 5" id="KW-0472">Membrane</keyword>
<dbReference type="InterPro" id="IPR005821">
    <property type="entry name" value="Ion_trans_dom"/>
</dbReference>
<dbReference type="EMBL" id="JAMKFB020000002">
    <property type="protein sequence ID" value="KAL0201512.1"/>
    <property type="molecule type" value="Genomic_DNA"/>
</dbReference>
<keyword evidence="2 5" id="KW-0812">Transmembrane</keyword>
<evidence type="ECO:0000256" key="1">
    <source>
        <dbReference type="ARBA" id="ARBA00004141"/>
    </source>
</evidence>
<accession>A0ABD0RSK7</accession>
<dbReference type="Gene3D" id="1.10.287.70">
    <property type="match status" value="1"/>
</dbReference>
<evidence type="ECO:0000256" key="4">
    <source>
        <dbReference type="ARBA" id="ARBA00023136"/>
    </source>
</evidence>
<comment type="subcellular location">
    <subcellularLocation>
        <location evidence="1">Membrane</location>
        <topology evidence="1">Multi-pass membrane protein</topology>
    </subcellularLocation>
</comment>
<dbReference type="PANTHER" id="PTHR10037">
    <property type="entry name" value="VOLTAGE-GATED CATION CHANNEL CALCIUM AND SODIUM"/>
    <property type="match status" value="1"/>
</dbReference>
<comment type="caution">
    <text evidence="7">The sequence shown here is derived from an EMBL/GenBank/DDBJ whole genome shotgun (WGS) entry which is preliminary data.</text>
</comment>
<evidence type="ECO:0000259" key="6">
    <source>
        <dbReference type="Pfam" id="PF00520"/>
    </source>
</evidence>
<feature type="non-terminal residue" evidence="7">
    <location>
        <position position="1"/>
    </location>
</feature>
<dbReference type="InterPro" id="IPR043203">
    <property type="entry name" value="VGCC_Ca_Na"/>
</dbReference>
<evidence type="ECO:0000313" key="8">
    <source>
        <dbReference type="Proteomes" id="UP001529510"/>
    </source>
</evidence>
<keyword evidence="3 5" id="KW-1133">Transmembrane helix</keyword>
<sequence>VVVNALIGAIPSIMNVLLVCLIFWLIFSIMGVNLFAGKFGKCVNRTGYIHSVNLVNNKSDCQAMNDTQFYWTKVKVNFDNVGLGYLSLLQV</sequence>
<evidence type="ECO:0000256" key="3">
    <source>
        <dbReference type="ARBA" id="ARBA00022989"/>
    </source>
</evidence>
<evidence type="ECO:0000256" key="5">
    <source>
        <dbReference type="SAM" id="Phobius"/>
    </source>
</evidence>
<dbReference type="Proteomes" id="UP001529510">
    <property type="component" value="Unassembled WGS sequence"/>
</dbReference>
<evidence type="ECO:0000256" key="2">
    <source>
        <dbReference type="ARBA" id="ARBA00022692"/>
    </source>
</evidence>
<proteinExistence type="predicted"/>
<dbReference type="PANTHER" id="PTHR10037:SF292">
    <property type="entry name" value="SODIUM CHANNEL PROTEIN"/>
    <property type="match status" value="1"/>
</dbReference>
<reference evidence="7 8" key="1">
    <citation type="submission" date="2024-05" db="EMBL/GenBank/DDBJ databases">
        <title>Genome sequencing and assembly of Indian major carp, Cirrhinus mrigala (Hamilton, 1822).</title>
        <authorList>
            <person name="Mohindra V."/>
            <person name="Chowdhury L.M."/>
            <person name="Lal K."/>
            <person name="Jena J.K."/>
        </authorList>
    </citation>
    <scope>NUCLEOTIDE SEQUENCE [LARGE SCALE GENOMIC DNA]</scope>
    <source>
        <strain evidence="7">CM1030</strain>
        <tissue evidence="7">Blood</tissue>
    </source>
</reference>
<keyword evidence="8" id="KW-1185">Reference proteome</keyword>
<organism evidence="7 8">
    <name type="scientific">Cirrhinus mrigala</name>
    <name type="common">Mrigala</name>
    <dbReference type="NCBI Taxonomy" id="683832"/>
    <lineage>
        <taxon>Eukaryota</taxon>
        <taxon>Metazoa</taxon>
        <taxon>Chordata</taxon>
        <taxon>Craniata</taxon>
        <taxon>Vertebrata</taxon>
        <taxon>Euteleostomi</taxon>
        <taxon>Actinopterygii</taxon>
        <taxon>Neopterygii</taxon>
        <taxon>Teleostei</taxon>
        <taxon>Ostariophysi</taxon>
        <taxon>Cypriniformes</taxon>
        <taxon>Cyprinidae</taxon>
        <taxon>Labeoninae</taxon>
        <taxon>Labeonini</taxon>
        <taxon>Cirrhinus</taxon>
    </lineage>
</organism>
<gene>
    <name evidence="7" type="ORF">M9458_004699</name>
</gene>
<protein>
    <recommendedName>
        <fullName evidence="6">Ion transport domain-containing protein</fullName>
    </recommendedName>
</protein>
<dbReference type="GO" id="GO:0016020">
    <property type="term" value="C:membrane"/>
    <property type="evidence" value="ECO:0007669"/>
    <property type="project" value="UniProtKB-SubCell"/>
</dbReference>
<dbReference type="AlphaFoldDB" id="A0ABD0RSK7"/>
<feature type="transmembrane region" description="Helical" evidence="5">
    <location>
        <begin position="12"/>
        <end position="36"/>
    </location>
</feature>
<feature type="domain" description="Ion transport" evidence="6">
    <location>
        <begin position="2"/>
        <end position="91"/>
    </location>
</feature>
<name>A0ABD0RSK7_CIRMR</name>